<evidence type="ECO:0000256" key="1">
    <source>
        <dbReference type="SAM" id="MobiDB-lite"/>
    </source>
</evidence>
<dbReference type="EMBL" id="RJMB01000018">
    <property type="protein sequence ID" value="RNL83231.1"/>
    <property type="molecule type" value="Genomic_DNA"/>
</dbReference>
<dbReference type="Pfam" id="PF10709">
    <property type="entry name" value="DUF2511"/>
    <property type="match status" value="1"/>
</dbReference>
<protein>
    <submittedName>
        <fullName evidence="2">DUF2511 domain-containing protein</fullName>
    </submittedName>
</protein>
<dbReference type="Proteomes" id="UP000269198">
    <property type="component" value="Unassembled WGS sequence"/>
</dbReference>
<feature type="region of interest" description="Disordered" evidence="1">
    <location>
        <begin position="50"/>
        <end position="84"/>
    </location>
</feature>
<sequence length="188" mass="20276">MTSPQPSRLAPLKQRWNTLSTTGRRWTIGIAVFLGLGLIGGAMQAAGITPEEPPAEQAADTNKDTQEDQDDQAADDSSEKDDAPEWLENGYVSEAMFEERDLTWPLTVDEGSLRCEADEAVVFVDPDNKDYAVNGAATEAGYTDIDPIWADDEDAIAELENAGADEGNIPDLKVSIGDLVDTGLELCE</sequence>
<feature type="compositionally biased region" description="Acidic residues" evidence="1">
    <location>
        <begin position="67"/>
        <end position="84"/>
    </location>
</feature>
<accession>A0A3N0E5V8</accession>
<gene>
    <name evidence="2" type="ORF">EFW17_17240</name>
</gene>
<reference evidence="2 3" key="1">
    <citation type="submission" date="2018-11" db="EMBL/GenBank/DDBJ databases">
        <title>The genome draft of YIM 96095.</title>
        <authorList>
            <person name="Tang S.-K."/>
            <person name="Chunyu W.-X."/>
            <person name="Feng Y.-Z."/>
        </authorList>
    </citation>
    <scope>NUCLEOTIDE SEQUENCE [LARGE SCALE GENOMIC DNA]</scope>
    <source>
        <strain evidence="2 3">YIM 96095</strain>
    </source>
</reference>
<proteinExistence type="predicted"/>
<name>A0A3N0E5V8_9ACTN</name>
<evidence type="ECO:0000313" key="3">
    <source>
        <dbReference type="Proteomes" id="UP000269198"/>
    </source>
</evidence>
<dbReference type="InterPro" id="IPR019648">
    <property type="entry name" value="YebY"/>
</dbReference>
<dbReference type="RefSeq" id="WP_123202431.1">
    <property type="nucleotide sequence ID" value="NZ_RJMB01000018.1"/>
</dbReference>
<evidence type="ECO:0000313" key="2">
    <source>
        <dbReference type="EMBL" id="RNL83231.1"/>
    </source>
</evidence>
<comment type="caution">
    <text evidence="2">The sequence shown here is derived from an EMBL/GenBank/DDBJ whole genome shotgun (WGS) entry which is preliminary data.</text>
</comment>
<dbReference type="AlphaFoldDB" id="A0A3N0E5V8"/>
<keyword evidence="3" id="KW-1185">Reference proteome</keyword>
<dbReference type="OrthoDB" id="5119497at2"/>
<organism evidence="2 3">
    <name type="scientific">Halostreptopolyspora alba</name>
    <dbReference type="NCBI Taxonomy" id="2487137"/>
    <lineage>
        <taxon>Bacteria</taxon>
        <taxon>Bacillati</taxon>
        <taxon>Actinomycetota</taxon>
        <taxon>Actinomycetes</taxon>
        <taxon>Streptosporangiales</taxon>
        <taxon>Nocardiopsidaceae</taxon>
        <taxon>Halostreptopolyspora</taxon>
    </lineage>
</organism>